<reference evidence="1" key="2">
    <citation type="journal article" name="Front. Microbiol.">
        <title>Degradative Capacity of Two Strains of Rhodonia placenta: From Phenotype to Genotype.</title>
        <authorList>
            <person name="Kolle M."/>
            <person name="Horta M.A.C."/>
            <person name="Nowrousian M."/>
            <person name="Ohm R.A."/>
            <person name="Benz J.P."/>
            <person name="Pilgard A."/>
        </authorList>
    </citation>
    <scope>NUCLEOTIDE SEQUENCE</scope>
    <source>
        <strain evidence="1">FPRL280</strain>
    </source>
</reference>
<proteinExistence type="predicted"/>
<sequence>MSALRSESFGIRFQTFCVYTVISAHRATRGISAVGTGIQEALRLHRFETHTQKLHEVDANNLRDDCGGRITSFRTTLYDTYYSIGFRELKPSGYNDPGGQHGQWYRLDKEGASKHLRVTRQMINEIAVGSGNDSDKSAGFQFIQNTVPLGLLQMFCGVDDRGNRRINYYDQVGYMGMRERAWSTDTDKSNSA</sequence>
<protein>
    <submittedName>
        <fullName evidence="1">Uncharacterized protein</fullName>
    </submittedName>
</protein>
<evidence type="ECO:0000313" key="1">
    <source>
        <dbReference type="EMBL" id="KAF9813434.1"/>
    </source>
</evidence>
<dbReference type="EMBL" id="JADOXO010000105">
    <property type="protein sequence ID" value="KAF9813434.1"/>
    <property type="molecule type" value="Genomic_DNA"/>
</dbReference>
<organism evidence="1 2">
    <name type="scientific">Rhodonia placenta</name>
    <dbReference type="NCBI Taxonomy" id="104341"/>
    <lineage>
        <taxon>Eukaryota</taxon>
        <taxon>Fungi</taxon>
        <taxon>Dikarya</taxon>
        <taxon>Basidiomycota</taxon>
        <taxon>Agaricomycotina</taxon>
        <taxon>Agaricomycetes</taxon>
        <taxon>Polyporales</taxon>
        <taxon>Adustoporiaceae</taxon>
        <taxon>Rhodonia</taxon>
    </lineage>
</organism>
<gene>
    <name evidence="1" type="ORF">IEO21_05593</name>
</gene>
<dbReference type="AlphaFoldDB" id="A0A8H7P1N2"/>
<accession>A0A8H7P1N2</accession>
<dbReference type="Proteomes" id="UP000639403">
    <property type="component" value="Unassembled WGS sequence"/>
</dbReference>
<reference evidence="1" key="1">
    <citation type="submission" date="2020-11" db="EMBL/GenBank/DDBJ databases">
        <authorList>
            <person name="Koelle M."/>
            <person name="Horta M.A.C."/>
            <person name="Nowrousian M."/>
            <person name="Ohm R.A."/>
            <person name="Benz P."/>
            <person name="Pilgard A."/>
        </authorList>
    </citation>
    <scope>NUCLEOTIDE SEQUENCE</scope>
    <source>
        <strain evidence="1">FPRL280</strain>
    </source>
</reference>
<comment type="caution">
    <text evidence="1">The sequence shown here is derived from an EMBL/GenBank/DDBJ whole genome shotgun (WGS) entry which is preliminary data.</text>
</comment>
<name>A0A8H7P1N2_9APHY</name>
<evidence type="ECO:0000313" key="2">
    <source>
        <dbReference type="Proteomes" id="UP000639403"/>
    </source>
</evidence>